<evidence type="ECO:0000256" key="7">
    <source>
        <dbReference type="SAM" id="MobiDB-lite"/>
    </source>
</evidence>
<comment type="caution">
    <text evidence="10">The sequence shown here is derived from an EMBL/GenBank/DDBJ whole genome shotgun (WGS) entry which is preliminary data.</text>
</comment>
<dbReference type="AlphaFoldDB" id="A0A7W7ZA16"/>
<dbReference type="Gene3D" id="3.10.50.40">
    <property type="match status" value="1"/>
</dbReference>
<evidence type="ECO:0000313" key="11">
    <source>
        <dbReference type="Proteomes" id="UP000540989"/>
    </source>
</evidence>
<comment type="similarity">
    <text evidence="2 6">Belongs to the FKBP-type PPIase family.</text>
</comment>
<organism evidence="10 11">
    <name type="scientific">Granulicella aggregans</name>
    <dbReference type="NCBI Taxonomy" id="474949"/>
    <lineage>
        <taxon>Bacteria</taxon>
        <taxon>Pseudomonadati</taxon>
        <taxon>Acidobacteriota</taxon>
        <taxon>Terriglobia</taxon>
        <taxon>Terriglobales</taxon>
        <taxon>Acidobacteriaceae</taxon>
        <taxon>Granulicella</taxon>
    </lineage>
</organism>
<keyword evidence="4 5" id="KW-0413">Isomerase</keyword>
<dbReference type="GO" id="GO:0003755">
    <property type="term" value="F:peptidyl-prolyl cis-trans isomerase activity"/>
    <property type="evidence" value="ECO:0007669"/>
    <property type="project" value="UniProtKB-UniRule"/>
</dbReference>
<dbReference type="InterPro" id="IPR001179">
    <property type="entry name" value="PPIase_FKBP_dom"/>
</dbReference>
<feature type="compositionally biased region" description="Pro residues" evidence="7">
    <location>
        <begin position="190"/>
        <end position="231"/>
    </location>
</feature>
<accession>A0A7W7ZA16</accession>
<dbReference type="EMBL" id="JACHIP010000001">
    <property type="protein sequence ID" value="MBB5056050.1"/>
    <property type="molecule type" value="Genomic_DNA"/>
</dbReference>
<evidence type="ECO:0000256" key="3">
    <source>
        <dbReference type="ARBA" id="ARBA00023110"/>
    </source>
</evidence>
<evidence type="ECO:0000313" key="10">
    <source>
        <dbReference type="EMBL" id="MBB5056050.1"/>
    </source>
</evidence>
<evidence type="ECO:0000256" key="4">
    <source>
        <dbReference type="ARBA" id="ARBA00023235"/>
    </source>
</evidence>
<dbReference type="EC" id="5.2.1.8" evidence="6"/>
<evidence type="ECO:0000259" key="9">
    <source>
        <dbReference type="PROSITE" id="PS50059"/>
    </source>
</evidence>
<name>A0A7W7ZA16_9BACT</name>
<dbReference type="InterPro" id="IPR046357">
    <property type="entry name" value="PPIase_dom_sf"/>
</dbReference>
<protein>
    <recommendedName>
        <fullName evidence="6">Peptidyl-prolyl cis-trans isomerase</fullName>
        <ecNumber evidence="6">5.2.1.8</ecNumber>
    </recommendedName>
</protein>
<dbReference type="RefSeq" id="WP_184213752.1">
    <property type="nucleotide sequence ID" value="NZ_JACHIP010000001.1"/>
</dbReference>
<dbReference type="Proteomes" id="UP000540989">
    <property type="component" value="Unassembled WGS sequence"/>
</dbReference>
<dbReference type="SUPFAM" id="SSF54534">
    <property type="entry name" value="FKBP-like"/>
    <property type="match status" value="1"/>
</dbReference>
<feature type="compositionally biased region" description="Pro residues" evidence="7">
    <location>
        <begin position="165"/>
        <end position="179"/>
    </location>
</feature>
<proteinExistence type="inferred from homology"/>
<keyword evidence="8" id="KW-0732">Signal</keyword>
<evidence type="ECO:0000256" key="1">
    <source>
        <dbReference type="ARBA" id="ARBA00000971"/>
    </source>
</evidence>
<feature type="region of interest" description="Disordered" evidence="7">
    <location>
        <begin position="162"/>
        <end position="231"/>
    </location>
</feature>
<evidence type="ECO:0000256" key="8">
    <source>
        <dbReference type="SAM" id="SignalP"/>
    </source>
</evidence>
<evidence type="ECO:0000256" key="5">
    <source>
        <dbReference type="PROSITE-ProRule" id="PRU00277"/>
    </source>
</evidence>
<dbReference type="FunFam" id="3.10.50.40:FF:000006">
    <property type="entry name" value="Peptidyl-prolyl cis-trans isomerase"/>
    <property type="match status" value="1"/>
</dbReference>
<dbReference type="PROSITE" id="PS50059">
    <property type="entry name" value="FKBP_PPIASE"/>
    <property type="match status" value="1"/>
</dbReference>
<keyword evidence="11" id="KW-1185">Reference proteome</keyword>
<feature type="chain" id="PRO_5030925941" description="Peptidyl-prolyl cis-trans isomerase" evidence="8">
    <location>
        <begin position="17"/>
        <end position="231"/>
    </location>
</feature>
<dbReference type="Pfam" id="PF00254">
    <property type="entry name" value="FKBP_C"/>
    <property type="match status" value="1"/>
</dbReference>
<feature type="signal peptide" evidence="8">
    <location>
        <begin position="1"/>
        <end position="16"/>
    </location>
</feature>
<evidence type="ECO:0000256" key="6">
    <source>
        <dbReference type="RuleBase" id="RU003915"/>
    </source>
</evidence>
<evidence type="ECO:0000256" key="2">
    <source>
        <dbReference type="ARBA" id="ARBA00006577"/>
    </source>
</evidence>
<dbReference type="PANTHER" id="PTHR43811">
    <property type="entry name" value="FKBP-TYPE PEPTIDYL-PROLYL CIS-TRANS ISOMERASE FKPA"/>
    <property type="match status" value="1"/>
</dbReference>
<comment type="catalytic activity">
    <reaction evidence="1 5 6">
        <text>[protein]-peptidylproline (omega=180) = [protein]-peptidylproline (omega=0)</text>
        <dbReference type="Rhea" id="RHEA:16237"/>
        <dbReference type="Rhea" id="RHEA-COMP:10747"/>
        <dbReference type="Rhea" id="RHEA-COMP:10748"/>
        <dbReference type="ChEBI" id="CHEBI:83833"/>
        <dbReference type="ChEBI" id="CHEBI:83834"/>
        <dbReference type="EC" id="5.2.1.8"/>
    </reaction>
</comment>
<sequence>MKLALAVFALSSAALAQTPAPATAAKPVTHHAATTATAKTAAAGPPKVVGVPHTMYSLKYIDTKIGTGPLAEPRKYYTVHYTGYFPDGTKFDSSVDRKEPFVFPYGAHRVIIGWDTGFEGMHVGGKRRLFVPYQLAYGPLGNPPRMPAKANLIFDVELISFSDTPPAPPTPPTPPPAPKADPAKPADAPATPPAGAPATTPPATAPATPPPASAPTTPPPAPEKPATPPSN</sequence>
<reference evidence="10 11" key="1">
    <citation type="submission" date="2020-08" db="EMBL/GenBank/DDBJ databases">
        <title>Genomic Encyclopedia of Type Strains, Phase IV (KMG-V): Genome sequencing to study the core and pangenomes of soil and plant-associated prokaryotes.</title>
        <authorList>
            <person name="Whitman W."/>
        </authorList>
    </citation>
    <scope>NUCLEOTIDE SEQUENCE [LARGE SCALE GENOMIC DNA]</scope>
    <source>
        <strain evidence="10 11">M8UP14</strain>
    </source>
</reference>
<feature type="domain" description="PPIase FKBP-type" evidence="9">
    <location>
        <begin position="74"/>
        <end position="162"/>
    </location>
</feature>
<dbReference type="PRINTS" id="PR01217">
    <property type="entry name" value="PRICHEXTENSN"/>
</dbReference>
<keyword evidence="3 5" id="KW-0697">Rotamase</keyword>
<gene>
    <name evidence="10" type="ORF">HDF16_000719</name>
</gene>
<dbReference type="PANTHER" id="PTHR43811:SF19">
    <property type="entry name" value="39 KDA FK506-BINDING NUCLEAR PROTEIN"/>
    <property type="match status" value="1"/>
</dbReference>